<dbReference type="Gene3D" id="2.160.20.10">
    <property type="entry name" value="Single-stranded right-handed beta-helix, Pectin lyase-like"/>
    <property type="match status" value="1"/>
</dbReference>
<dbReference type="SMART" id="SM00710">
    <property type="entry name" value="PbH1"/>
    <property type="match status" value="8"/>
</dbReference>
<dbReference type="Pfam" id="PF17210">
    <property type="entry name" value="SdrD_B"/>
    <property type="match status" value="1"/>
</dbReference>
<keyword evidence="4" id="KW-0677">Repeat</keyword>
<dbReference type="RefSeq" id="WP_324177875.1">
    <property type="nucleotide sequence ID" value="NZ_BAABAW010000001.1"/>
</dbReference>
<keyword evidence="5" id="KW-0106">Calcium</keyword>
<dbReference type="InterPro" id="IPR012334">
    <property type="entry name" value="Pectin_lyas_fold"/>
</dbReference>
<reference evidence="7 8" key="1">
    <citation type="journal article" date="2013" name="Int. J. Syst. Evol. Microbiol.">
        <title>Aquimarina gracilis sp. nov., isolated from the gut microflora of a mussel, Mytilus coruscus, and emended description of Aquimarina spongiae.</title>
        <authorList>
            <person name="Park S.C."/>
            <person name="Choe H.N."/>
            <person name="Baik K.S."/>
            <person name="Seong C.N."/>
        </authorList>
    </citation>
    <scope>NUCLEOTIDE SEQUENCE [LARGE SCALE GENOMIC DNA]</scope>
    <source>
        <strain evidence="7 8">PSC32</strain>
    </source>
</reference>
<comment type="caution">
    <text evidence="7">The sequence shown here is derived from an EMBL/GenBank/DDBJ whole genome shotgun (WGS) entry which is preliminary data.</text>
</comment>
<dbReference type="Gene3D" id="2.60.40.10">
    <property type="entry name" value="Immunoglobulins"/>
    <property type="match status" value="1"/>
</dbReference>
<dbReference type="SMART" id="SM00237">
    <property type="entry name" value="Calx_beta"/>
    <property type="match status" value="1"/>
</dbReference>
<sequence>MKIHYNIRFYVILGFALLLTGAGLRSQDIFEDFEAGAAGWTTAGNQTAGNYVIGNPVGTNWQLEDDHTPTGVNAVFTGANPTGADGTDDVDGGTAILLSPVYSVAVESTLSMWYFFGQRDAGDDTGDFFLLEYSVDGGTNFTSIVSIGDVTSNPAWTQSPGVTIPAGSNLQIRMQAADGPSTGDIVEAGIDDISITANAPVITIDDVTVNEDAGTMTFTVTHSGQDASSDFTVSYTTVNGTATSGTDYTSQSGILTFSGTSGDTRTITIPILDDIISEPTESFFVNLPSSNDPSVVIVDSQGEGTITDIIPLNQPLELFDQFNGYVDYAVAGGTFRTSDTSPCNISTTSSGTLTSPIPATATIEKAYLLWAHSSLTQDTNVTFEGQNVTATELTQGFVAASGGLNFFGMVSDVTSIIQGISDPSNNTYDLTDLVIDNTDTNNSYCTTTTVLGAWSLMIFYSDPSLPAASISMYNGFDPQSDNTTSYTLDGFFAIGSTGSKTTILSWEGDQGLANNESLTVTTGTGTFNLLGDGDNTTGPPSANPFNSTIFDNTVAPIVNNATAYGLDLDTYNVASFVSPGDNSITTNVGVGQDLAILNTVLLKVPGNLIVGTVFEDINYPGGTGRNLTTSSGIPIPNVTVELYDNSNNLVETTTTNASGEYVFGGMVNGDYSVRVINTTVRSTRGGGSTCTTCIPVQTFRSNYVGSSITEITNEIGGANPAGQEVGAGTLTGAQTISNVTITSEGAVDLDFGFNFNTIVNTNQTGQGSLEQFIVNSNNLDETGLDIAVHPNDGTLNPAAGEDTSIFMIPTSDSGFTAGSYFDIAIGTGNALSAITANNTIIDGRTQTAFTTDTNPGTVGSGGTTVGTSANALPNYNLPEIQVHQDDGNALVVQANNIVIRNIAVYTDALAGISIESGSATITENLIGVDATGNAVAGQNILDGVLITGGTATVEANYISANERTGVRISGGTTTVIQNNHIIDNGISSGGSANCDDNIRITAGSGIQIRRNLIQNAASVGIDSETGSDGVIISENTVSNNGISTNSCNDIGIRVRGSNFQIINNIIHNNVQDGIVIEENASSGNLISQNSIYANGQLGIDLSPNNAGDGVTLNDNGDGDTGPNEYVNFPVFESASISGNQLTIVGWARPGAIIEVFLSDLSTGSASVGDNQITGPSGAVTQDYGEGETYLTTVIEGSVNDNDTANSLYNDVDGNTDTTERFNFTITLGTAIPVGSILTATATDPVTNSTSEFGGAYTAGAATVITNRTITYRAKQN</sequence>
<dbReference type="Gene3D" id="2.60.120.200">
    <property type="match status" value="1"/>
</dbReference>
<gene>
    <name evidence="7" type="ORF">U6A24_00015</name>
</gene>
<dbReference type="SUPFAM" id="SSF49478">
    <property type="entry name" value="Cna protein B-type domain"/>
    <property type="match status" value="1"/>
</dbReference>
<keyword evidence="2" id="KW-0964">Secreted</keyword>
<dbReference type="EMBL" id="JAYKLX010000001">
    <property type="protein sequence ID" value="MEB3343818.1"/>
    <property type="molecule type" value="Genomic_DNA"/>
</dbReference>
<evidence type="ECO:0000256" key="4">
    <source>
        <dbReference type="ARBA" id="ARBA00022737"/>
    </source>
</evidence>
<organism evidence="7 8">
    <name type="scientific">Aquimarina gracilis</name>
    <dbReference type="NCBI Taxonomy" id="874422"/>
    <lineage>
        <taxon>Bacteria</taxon>
        <taxon>Pseudomonadati</taxon>
        <taxon>Bacteroidota</taxon>
        <taxon>Flavobacteriia</taxon>
        <taxon>Flavobacteriales</taxon>
        <taxon>Flavobacteriaceae</taxon>
        <taxon>Aquimarina</taxon>
    </lineage>
</organism>
<dbReference type="SUPFAM" id="SSF49899">
    <property type="entry name" value="Concanavalin A-like lectins/glucanases"/>
    <property type="match status" value="1"/>
</dbReference>
<dbReference type="SUPFAM" id="SSF51126">
    <property type="entry name" value="Pectin lyase-like"/>
    <property type="match status" value="1"/>
</dbReference>
<dbReference type="InterPro" id="IPR033764">
    <property type="entry name" value="Sdr_B"/>
</dbReference>
<dbReference type="InterPro" id="IPR006626">
    <property type="entry name" value="PbH1"/>
</dbReference>
<accession>A0ABU5ZQ48</accession>
<name>A0ABU5ZQ48_9FLAO</name>
<keyword evidence="8" id="KW-1185">Reference proteome</keyword>
<dbReference type="SUPFAM" id="SSF141072">
    <property type="entry name" value="CalX-like"/>
    <property type="match status" value="1"/>
</dbReference>
<evidence type="ECO:0000256" key="5">
    <source>
        <dbReference type="ARBA" id="ARBA00022837"/>
    </source>
</evidence>
<dbReference type="InterPro" id="IPR003644">
    <property type="entry name" value="Calx_beta"/>
</dbReference>
<evidence type="ECO:0000313" key="8">
    <source>
        <dbReference type="Proteomes" id="UP001327027"/>
    </source>
</evidence>
<feature type="domain" description="Calx-beta" evidence="6">
    <location>
        <begin position="188"/>
        <end position="288"/>
    </location>
</feature>
<evidence type="ECO:0000313" key="7">
    <source>
        <dbReference type="EMBL" id="MEB3343818.1"/>
    </source>
</evidence>
<dbReference type="InterPro" id="IPR039448">
    <property type="entry name" value="Beta_helix"/>
</dbReference>
<protein>
    <submittedName>
        <fullName evidence="7">Right-handed parallel beta-helix repeat-containing protein</fullName>
    </submittedName>
</protein>
<dbReference type="Proteomes" id="UP001327027">
    <property type="component" value="Unassembled WGS sequence"/>
</dbReference>
<evidence type="ECO:0000256" key="1">
    <source>
        <dbReference type="ARBA" id="ARBA00004613"/>
    </source>
</evidence>
<proteinExistence type="predicted"/>
<evidence type="ECO:0000259" key="6">
    <source>
        <dbReference type="SMART" id="SM00237"/>
    </source>
</evidence>
<keyword evidence="3" id="KW-0732">Signal</keyword>
<dbReference type="Pfam" id="PF13229">
    <property type="entry name" value="Beta_helix"/>
    <property type="match status" value="1"/>
</dbReference>
<dbReference type="InterPro" id="IPR011050">
    <property type="entry name" value="Pectin_lyase_fold/virulence"/>
</dbReference>
<dbReference type="InterPro" id="IPR038081">
    <property type="entry name" value="CalX-like_sf"/>
</dbReference>
<dbReference type="Gene3D" id="2.60.40.2030">
    <property type="match status" value="1"/>
</dbReference>
<evidence type="ECO:0000256" key="3">
    <source>
        <dbReference type="ARBA" id="ARBA00022729"/>
    </source>
</evidence>
<dbReference type="Pfam" id="PF03160">
    <property type="entry name" value="Calx-beta"/>
    <property type="match status" value="1"/>
</dbReference>
<dbReference type="InterPro" id="IPR013783">
    <property type="entry name" value="Ig-like_fold"/>
</dbReference>
<evidence type="ECO:0000256" key="2">
    <source>
        <dbReference type="ARBA" id="ARBA00022525"/>
    </source>
</evidence>
<comment type="subcellular location">
    <subcellularLocation>
        <location evidence="1">Secreted</location>
    </subcellularLocation>
</comment>
<dbReference type="InterPro" id="IPR013320">
    <property type="entry name" value="ConA-like_dom_sf"/>
</dbReference>